<evidence type="ECO:0000313" key="2">
    <source>
        <dbReference type="EMBL" id="OJT12821.1"/>
    </source>
</evidence>
<feature type="region of interest" description="Disordered" evidence="1">
    <location>
        <begin position="1"/>
        <end position="28"/>
    </location>
</feature>
<dbReference type="OMA" id="YRIFDEP"/>
<dbReference type="OrthoDB" id="2788250at2759"/>
<name>A0A1M2VYY1_TRAPU</name>
<dbReference type="Proteomes" id="UP000184267">
    <property type="component" value="Unassembled WGS sequence"/>
</dbReference>
<evidence type="ECO:0008006" key="4">
    <source>
        <dbReference type="Google" id="ProtNLM"/>
    </source>
</evidence>
<comment type="caution">
    <text evidence="2">The sequence shown here is derived from an EMBL/GenBank/DDBJ whole genome shotgun (WGS) entry which is preliminary data.</text>
</comment>
<reference evidence="2 3" key="1">
    <citation type="submission" date="2016-10" db="EMBL/GenBank/DDBJ databases">
        <title>Genome sequence of the basidiomycete white-rot fungus Trametes pubescens.</title>
        <authorList>
            <person name="Makela M.R."/>
            <person name="Granchi Z."/>
            <person name="Peng M."/>
            <person name="De Vries R.P."/>
            <person name="Grigoriev I."/>
            <person name="Riley R."/>
            <person name="Hilden K."/>
        </authorList>
    </citation>
    <scope>NUCLEOTIDE SEQUENCE [LARGE SCALE GENOMIC DNA]</scope>
    <source>
        <strain evidence="2 3">FBCC735</strain>
    </source>
</reference>
<gene>
    <name evidence="2" type="ORF">TRAPUB_10656</name>
</gene>
<feature type="compositionally biased region" description="Polar residues" evidence="1">
    <location>
        <begin position="16"/>
        <end position="26"/>
    </location>
</feature>
<dbReference type="EMBL" id="MNAD01000447">
    <property type="protein sequence ID" value="OJT12821.1"/>
    <property type="molecule type" value="Genomic_DNA"/>
</dbReference>
<organism evidence="2 3">
    <name type="scientific">Trametes pubescens</name>
    <name type="common">White-rot fungus</name>
    <dbReference type="NCBI Taxonomy" id="154538"/>
    <lineage>
        <taxon>Eukaryota</taxon>
        <taxon>Fungi</taxon>
        <taxon>Dikarya</taxon>
        <taxon>Basidiomycota</taxon>
        <taxon>Agaricomycotina</taxon>
        <taxon>Agaricomycetes</taxon>
        <taxon>Polyporales</taxon>
        <taxon>Polyporaceae</taxon>
        <taxon>Trametes</taxon>
    </lineage>
</organism>
<proteinExistence type="predicted"/>
<protein>
    <recommendedName>
        <fullName evidence="4">F-box domain-containing protein</fullName>
    </recommendedName>
</protein>
<accession>A0A1M2VYY1</accession>
<sequence>MKREHHKEEEEAPNANARTTKTSVYQADSHGKGTWERARTWFADVGLLLLDALTAAHTLPPPSSLLPLEARATGMSLLGLSHELLVHILSYLDYEHLQVSRRLNRAMDRLIQSSILLQYSMQLQLYGYEDNPSCHLVISDKLRLLRQQESAWSRLDFEKETTIRIPFNPSSIYDLTDGVLLLGESVSGIQTGADTVRWTRLSQLVSTEDAPAAHFWEKIDVGAHIIDVGLSVEEHDLIVVATDRETDDNHTKFELRLIQLSTGLNHPLAAKPLIPLAVIEATPQSIAGNCSVCIEIVGDLLGFLFHYPPGFTRPPAMFEVYNWKTGQCLELRGLECPCYSTFTFLSPDVIALPNCAENTVELCRIVSTAINGAPQQLETACVLQLPTLSRGHTIAQVTCRSEPKMTNTTRNAPAFRSSEPFHLKPADAVVIFNIMTHDSQGFHECLTLIVHTAALLRILAAQKTISLVPEVAPSPPPAPQDDTDTASGLPAPAPTDAAPTATCLRIPWAQWGPQVCRWLEASFGASRWITTTCGQRYVTVEEDPIDDDLMRSTIVVYDFNPHNVRRLAAQHRRRRRCARGYARALEPAVLRTPLPLPEVVVEDEPAPWAEFTGVAVIGGGGATDGPVVGASAARLEHASLIPFTDPATRVIGQIQCEPTELMAGYALQYRIFDEPVRTALPFAQLSSFKTYAYGAVLLDRSMVIGVKLNDADDIKELVIHPIRRGK</sequence>
<evidence type="ECO:0000313" key="3">
    <source>
        <dbReference type="Proteomes" id="UP000184267"/>
    </source>
</evidence>
<keyword evidence="3" id="KW-1185">Reference proteome</keyword>
<dbReference type="InterPro" id="IPR036047">
    <property type="entry name" value="F-box-like_dom_sf"/>
</dbReference>
<dbReference type="SUPFAM" id="SSF81383">
    <property type="entry name" value="F-box domain"/>
    <property type="match status" value="1"/>
</dbReference>
<feature type="region of interest" description="Disordered" evidence="1">
    <location>
        <begin position="470"/>
        <end position="494"/>
    </location>
</feature>
<dbReference type="AlphaFoldDB" id="A0A1M2VYY1"/>
<evidence type="ECO:0000256" key="1">
    <source>
        <dbReference type="SAM" id="MobiDB-lite"/>
    </source>
</evidence>